<comment type="caution">
    <text evidence="3">The sequence shown here is derived from an EMBL/GenBank/DDBJ whole genome shotgun (WGS) entry which is preliminary data.</text>
</comment>
<dbReference type="Gene3D" id="2.60.40.10">
    <property type="entry name" value="Immunoglobulins"/>
    <property type="match status" value="1"/>
</dbReference>
<dbReference type="Proteomes" id="UP000547444">
    <property type="component" value="Unassembled WGS sequence"/>
</dbReference>
<feature type="chain" id="PRO_5030932967" evidence="2">
    <location>
        <begin position="21"/>
        <end position="1524"/>
    </location>
</feature>
<dbReference type="Gene3D" id="2.60.40.60">
    <property type="entry name" value="Cadherins"/>
    <property type="match status" value="2"/>
</dbReference>
<evidence type="ECO:0000313" key="4">
    <source>
        <dbReference type="Proteomes" id="UP000547444"/>
    </source>
</evidence>
<name>A0A7X5ZBA4_9MYCO</name>
<dbReference type="NCBIfam" id="TIGR01965">
    <property type="entry name" value="VCBS_repeat"/>
    <property type="match status" value="5"/>
</dbReference>
<evidence type="ECO:0000256" key="2">
    <source>
        <dbReference type="SAM" id="SignalP"/>
    </source>
</evidence>
<keyword evidence="2" id="KW-0732">Signal</keyword>
<dbReference type="EMBL" id="JAANOW010000001">
    <property type="protein sequence ID" value="NIH94106.1"/>
    <property type="molecule type" value="Genomic_DNA"/>
</dbReference>
<dbReference type="InterPro" id="IPR013783">
    <property type="entry name" value="Ig-like_fold"/>
</dbReference>
<gene>
    <name evidence="3" type="ORF">FHU31_001062</name>
</gene>
<evidence type="ECO:0000313" key="3">
    <source>
        <dbReference type="EMBL" id="NIH94106.1"/>
    </source>
</evidence>
<feature type="region of interest" description="Disordered" evidence="1">
    <location>
        <begin position="20"/>
        <end position="132"/>
    </location>
</feature>
<dbReference type="GO" id="GO:0005975">
    <property type="term" value="P:carbohydrate metabolic process"/>
    <property type="evidence" value="ECO:0007669"/>
    <property type="project" value="UniProtKB-ARBA"/>
</dbReference>
<proteinExistence type="predicted"/>
<keyword evidence="4" id="KW-1185">Reference proteome</keyword>
<dbReference type="Gene3D" id="2.60.40.3440">
    <property type="match status" value="1"/>
</dbReference>
<dbReference type="NCBIfam" id="NF012211">
    <property type="entry name" value="tand_rpt_95"/>
    <property type="match status" value="1"/>
</dbReference>
<reference evidence="3 4" key="1">
    <citation type="submission" date="2020-03" db="EMBL/GenBank/DDBJ databases">
        <title>Sequencing the genomes of 1000 actinobacteria strains.</title>
        <authorList>
            <person name="Klenk H.-P."/>
        </authorList>
    </citation>
    <scope>NUCLEOTIDE SEQUENCE [LARGE SCALE GENOMIC DNA]</scope>
    <source>
        <strain evidence="3 4">DSM 44556</strain>
    </source>
</reference>
<feature type="signal peptide" evidence="2">
    <location>
        <begin position="1"/>
        <end position="20"/>
    </location>
</feature>
<protein>
    <submittedName>
        <fullName evidence="3">VCBS repeat-containing protein</fullName>
    </submittedName>
</protein>
<dbReference type="InterPro" id="IPR010221">
    <property type="entry name" value="VCBS_dom"/>
</dbReference>
<dbReference type="SUPFAM" id="SSF82171">
    <property type="entry name" value="DPP6 N-terminal domain-like"/>
    <property type="match status" value="1"/>
</dbReference>
<organism evidence="3 4">
    <name type="scientific">Mycolicibacterium fluoranthenivorans</name>
    <dbReference type="NCBI Taxonomy" id="258505"/>
    <lineage>
        <taxon>Bacteria</taxon>
        <taxon>Bacillati</taxon>
        <taxon>Actinomycetota</taxon>
        <taxon>Actinomycetes</taxon>
        <taxon>Mycobacteriales</taxon>
        <taxon>Mycobacteriaceae</taxon>
        <taxon>Mycolicibacterium</taxon>
    </lineage>
</organism>
<accession>A0A7X5ZBA4</accession>
<dbReference type="Pfam" id="PF17963">
    <property type="entry name" value="Big_9"/>
    <property type="match status" value="6"/>
</dbReference>
<sequence length="1524" mass="150007">MAVALGVGAAVSLGAGIAWADESAGGGSESGGTSSASGGSAGGGASSGSSAPGATESGSAGAEVSSPTAGEAKSEVKTSAGSSHKRKPAGAKAAKNDATGAPKSTVSSRPAREDKDDEPGTGSSAPVKATPSAVAVSAPAATTVSEPPAAVPAAAVVSGSVRAVAGAVADASLVGGVPAGPLVNSPVLWAVAAASRREFAGGGNSSAKTAAVVSTGEPATALAAAAPAATANTAPVFGTPMVTTTDSSSGVVTGQALATDADGNTLKYSATATNGKVTINSSTGAFVYTPTAAARHAASATVNPVTQGTITVKVTDGKGGIASAAVVVDIAPSVNTDPTATHAVGKPNSATGAVTVTVKATDKDKDTLTYSVGTAPANGGVTVDAKGKFTYTPTPEAALAAGATTTDSFTFTVSDGHGGSFTDTVTVPIAPNGAPVNGVAAILKTNPTTGAVTGTIKASDPDKNTLTYSTESPATGTVTINAKTGAFTYTPTQAARQAAAEGVAGAQSDSFTVTITDSKGATNTQSVTVDISPNKAPISPTFTITSTNPSTGAVTGTVHADDPESDALTYTAGASVTGGKVKINAKTGVFTYTPTTAARHDAGLTVNPVTTDSFTATITDAKGASITTAVTVTVVPANVTPTATVTVGKPDAAGVVTGVVKGTDKDKDTLTYSAPATTTKGTVTIDATTGTFTYNSTAAARHAAAGTVAADKTDTFTVTITDAHGGTFDKLVSVTVAPANTAPTGGTGGGVTLGANGVVTGTLSATDADGDPLTYSAPAKSAKGTITITGSTFTYTPTDAARIKANAANATAADKADAFTVTVSDGHTGTTTFTVNVAVDPKGLSAVGGTVNVNGENVDAVMSKDGTRAIIATVTGDSTSGYTTSFTVINTTTGTKIGTAVQVTGREGWITFSDNATRALVATSVDEVDGTQSTRLAVINAGTGVQLGGTLNLAGYGYVDDVLQYNADQTRAILAIDGKDGSDDDVARVTVVNVTTGAQAGATRTFVGTQNSDSLFGDLSPVSVDLNADGSRIVVSTFGGDTASDGSVTTITVIETAGGSQLGATTSVSGTVFNPVQISNDGTRAVFAYTPEVDDVGDQTTKVVVLDLTSGGQVGATLSVAGQGAAQLSGDSSKLVVNSGIYDTVTGRTTTVISVYNAATGAQIGTGATAGDTATILPAQFNDAGTRAIVTGYGIASGSLSGVRVIVIDTATGEQVGSAVTVAGSPVGFNPVNGDLPLPIQLVANGTRAVVTTAPTGTTSNFAVINTTTGAQIGTTLNLTGTVTFNVEDTDTYLTPLFNADDSRAFLTTVTGTAASGYTTRIALLDTATGLQVGTTITLTGAPATYVGDSNLVAAGNRAVYFTNVVDSKGNYTTRVAIVNTDNGAQLGATRTFTGTYGAYVQISDDDRVTVLADTDTTSKLSVFNAVNGVQIGKTLTYSGSTWTWVTLTTDPNRALAFSVSGSTSKITAIDLTTATTIGTPLTLAGGLYYVYRDEASDRAVVTMQTGDAQTGYTTMLTTVQIKA</sequence>
<feature type="compositionally biased region" description="Low complexity" evidence="1">
    <location>
        <begin position="123"/>
        <end position="132"/>
    </location>
</feature>
<feature type="compositionally biased region" description="Low complexity" evidence="1">
    <location>
        <begin position="47"/>
        <end position="66"/>
    </location>
</feature>
<evidence type="ECO:0000256" key="1">
    <source>
        <dbReference type="SAM" id="MobiDB-lite"/>
    </source>
</evidence>